<dbReference type="InterPro" id="IPR027882">
    <property type="entry name" value="SOGA1/2-like_CC"/>
</dbReference>
<feature type="domain" description="SOGA 1/2-like coiled-coil" evidence="8">
    <location>
        <begin position="1169"/>
        <end position="1222"/>
    </location>
</feature>
<feature type="region of interest" description="Disordered" evidence="6">
    <location>
        <begin position="1"/>
        <end position="272"/>
    </location>
</feature>
<evidence type="ECO:0000259" key="8">
    <source>
        <dbReference type="Pfam" id="PF14818"/>
    </source>
</evidence>
<dbReference type="EMBL" id="CAWUFR010000085">
    <property type="protein sequence ID" value="CAK6965582.1"/>
    <property type="molecule type" value="Genomic_DNA"/>
</dbReference>
<evidence type="ECO:0000313" key="9">
    <source>
        <dbReference type="EMBL" id="CAK6965582.1"/>
    </source>
</evidence>
<feature type="compositionally biased region" description="Low complexity" evidence="6">
    <location>
        <begin position="1901"/>
        <end position="1912"/>
    </location>
</feature>
<dbReference type="PANTHER" id="PTHR15742:SF3">
    <property type="entry name" value="MICROTUBULE CROSS-LINKING FACTOR 1"/>
    <property type="match status" value="1"/>
</dbReference>
<feature type="compositionally biased region" description="Basic and acidic residues" evidence="6">
    <location>
        <begin position="695"/>
        <end position="709"/>
    </location>
</feature>
<feature type="region of interest" description="Disordered" evidence="6">
    <location>
        <begin position="1835"/>
        <end position="1940"/>
    </location>
</feature>
<evidence type="ECO:0000259" key="7">
    <source>
        <dbReference type="Pfam" id="PF11365"/>
    </source>
</evidence>
<feature type="domain" description="SOGA coiled-coil" evidence="7">
    <location>
        <begin position="441"/>
        <end position="537"/>
    </location>
</feature>
<feature type="domain" description="SOGA coiled-coil" evidence="7">
    <location>
        <begin position="573"/>
        <end position="675"/>
    </location>
</feature>
<comment type="caution">
    <text evidence="9">The sequence shown here is derived from an EMBL/GenBank/DDBJ whole genome shotgun (WGS) entry which is preliminary data.</text>
</comment>
<evidence type="ECO:0000256" key="6">
    <source>
        <dbReference type="SAM" id="MobiDB-lite"/>
    </source>
</evidence>
<evidence type="ECO:0000256" key="5">
    <source>
        <dbReference type="SAM" id="Coils"/>
    </source>
</evidence>
<evidence type="ECO:0000256" key="1">
    <source>
        <dbReference type="ARBA" id="ARBA00004370"/>
    </source>
</evidence>
<proteinExistence type="predicted"/>
<dbReference type="Pfam" id="PF14818">
    <property type="entry name" value="SOGA1-2-like_CC"/>
    <property type="match status" value="1"/>
</dbReference>
<dbReference type="PANTHER" id="PTHR15742">
    <property type="entry name" value="GIRDIN"/>
    <property type="match status" value="1"/>
</dbReference>
<feature type="compositionally biased region" description="Polar residues" evidence="6">
    <location>
        <begin position="54"/>
        <end position="64"/>
    </location>
</feature>
<name>A0AAV1P497_SCOSC</name>
<feature type="coiled-coil region" evidence="5">
    <location>
        <begin position="1074"/>
        <end position="1126"/>
    </location>
</feature>
<dbReference type="InterPro" id="IPR027881">
    <property type="entry name" value="SOGA_CC"/>
</dbReference>
<feature type="coiled-coil region" evidence="5">
    <location>
        <begin position="456"/>
        <end position="483"/>
    </location>
</feature>
<dbReference type="GO" id="GO:0010506">
    <property type="term" value="P:regulation of autophagy"/>
    <property type="evidence" value="ECO:0007669"/>
    <property type="project" value="InterPro"/>
</dbReference>
<dbReference type="Proteomes" id="UP001314229">
    <property type="component" value="Unassembled WGS sequence"/>
</dbReference>
<reference evidence="9 10" key="1">
    <citation type="submission" date="2024-01" db="EMBL/GenBank/DDBJ databases">
        <authorList>
            <person name="Alioto T."/>
            <person name="Alioto T."/>
            <person name="Gomez Garrido J."/>
        </authorList>
    </citation>
    <scope>NUCLEOTIDE SEQUENCE [LARGE SCALE GENOMIC DNA]</scope>
</reference>
<evidence type="ECO:0000256" key="3">
    <source>
        <dbReference type="ARBA" id="ARBA00023054"/>
    </source>
</evidence>
<feature type="region of interest" description="Disordered" evidence="6">
    <location>
        <begin position="416"/>
        <end position="444"/>
    </location>
</feature>
<evidence type="ECO:0000313" key="10">
    <source>
        <dbReference type="Proteomes" id="UP001314229"/>
    </source>
</evidence>
<evidence type="ECO:0000256" key="2">
    <source>
        <dbReference type="ARBA" id="ARBA00022553"/>
    </source>
</evidence>
<protein>
    <submittedName>
        <fullName evidence="9">Microtubule cross-linking factor 1</fullName>
    </submittedName>
</protein>
<feature type="region of interest" description="Disordered" evidence="6">
    <location>
        <begin position="695"/>
        <end position="716"/>
    </location>
</feature>
<feature type="region of interest" description="Disordered" evidence="6">
    <location>
        <begin position="1669"/>
        <end position="1725"/>
    </location>
</feature>
<keyword evidence="2" id="KW-0597">Phosphoprotein</keyword>
<evidence type="ECO:0000256" key="4">
    <source>
        <dbReference type="ARBA" id="ARBA00023136"/>
    </source>
</evidence>
<feature type="compositionally biased region" description="Low complexity" evidence="6">
    <location>
        <begin position="1244"/>
        <end position="1263"/>
    </location>
</feature>
<feature type="compositionally biased region" description="Basic residues" evidence="6">
    <location>
        <begin position="14"/>
        <end position="24"/>
    </location>
</feature>
<dbReference type="GO" id="GO:0005615">
    <property type="term" value="C:extracellular space"/>
    <property type="evidence" value="ECO:0007669"/>
    <property type="project" value="InterPro"/>
</dbReference>
<keyword evidence="3 5" id="KW-0175">Coiled coil</keyword>
<feature type="compositionally biased region" description="Basic and acidic residues" evidence="6">
    <location>
        <begin position="1854"/>
        <end position="1866"/>
    </location>
</feature>
<feature type="compositionally biased region" description="Polar residues" evidence="6">
    <location>
        <begin position="158"/>
        <end position="167"/>
    </location>
</feature>
<sequence length="1940" mass="215192">MESSNGSGSDTKPQNHHLEKKRLNRAPSPARPFLKDVHSRSTKPPAIVPKSPKLNKQQQHQSATVPLPYPNRSRRTITGLKEKSATVKSNTKSAVTKKPTKVPQHAAAEPKAASIKPDSTSSPTLAKGKKGRLGSGSPGPVSHGSPIRVPTGAPPGPVSQTDSSSDLSDCPSEPLSDEQRLAAAASSDAESGTGSSDRDQLGADNPLRAEATGAATTTATAAAAPLRTTEASSTKGSMSQAHPAPGTHGEKHKQEKPSTSAQFKLPGAKDVSEEDLLREIEDLRSENDYLKDEVDELRAEMEEMRDSYLEEEVYQLQELRRELDRSNKNCRILQYRLRKAEQKSLRVAQTGHVDGELLRSLEQDLKVAKDVSVRLHNELESVEDKRSRAEDENELLRQKIIEVEISKQALHNELERTKETALRRRGSRETFKDKKSSSQEDSADLRCQLQFSKEESGLMRKKMAKLGREKDELEQELQKYKSVYGDVDSPLPLAECSGGGPHTTREAELRLRLKLVEEEANILGRKIVELEVENRSLRAENDDIRCQYERDCFGREPFSSMPSSPYGGDALESASELRRHLQFVEEEAELLRRSISEIEDHNRQLTSELNRFKFGPSSSPVGEEGSEGGLFKPGNGGNGNGSSSGMMMEELKSARMQINELSGKVMKLQYENRVLMSNVQRCDLAAHLGLRTVSPRDSDAESDAGRREAAEEEEAGRLLLLHPKREGPIGGESDSEDLFEKTTTTSGFGSIKPSDGSELSATELANRRREERESFTNVKREAERLGKTVDRLITDTDSLIFDGRLLVTTGESVDVGAASGSKPDTQVLDTINTRMKAFRTELHIFMEKLDHVGEGLRERTDDLSPMPNLTESSSFLSTVTSMSRDSPIGTFGRDLVTDFQLRDTPASDIQFRLDHERRLRAATEERETVVSLPQQEDERLRLEAQRGGLELQGLQSHDVPWTQERAMLQQEVRLFRRNTIIFYMKLRWILMHWRLGRKDDSGEEAVHPEFEKLEGIPELGVIMEQTEGESERDDRLCLPQTPGDVPDPGPIFPLPSPERHLQHQRQFGENRRVLQALRTLLEEFREELREEETGRCQLLQSYANDKAAWEVKWAEMKCQVAKLEEEVQDKVRGEAQGDEGEPAADPEWAFKQEREEHQRLLAESHNTSLDLRWKLQHGEKRWSHERTELLDRFDRERQEWDGSMRELHRKMERMQRELNSRRGEGMDVKDGSLSHRGGFSPQDSPCNAPRSPRSPRSPCTSTPVLVPTTRSHSDSEAMLEDKGAAMRLKGPTENLFLDALTLDTLSGLDVPPPSRMETEKRFPCMKEALNEISEREGDPAEEEMGGGSLLRAKSVCSMSDFQRLMDSSPFLPDKTRHGDQGQDDVTPPLSPDDLKYIEEFNNKGWDFPSSTSGPGPTREAWAEKTSEARGGEPVPDPFQPASWFLTTSATLTTSTLSSPEHCHKSPLRGNGAGAAGLGVDHYGVHILHSPTRTGAAERPAAQDPDFLYAKGTKARGGGEAGVGASGPDEVFSGGRWACGLLETGGLRTSPSQSPICPTVGYASSLELQLSRNLSDDMKEVAISVRNAIRSPPGPVVRDSACQTNGFTTRGTQTTQTISVGLQTDLLRNLTSSPHRCLTPKGGSTPISSPSRSLRKVQYSPVIQSKFERPCCSPKYGSPKLQRKLSSSNKADLPNTSRAPTPTTPQKGNSESAWARSTTTRDSPVHTTINDGLSSLFNIIDHTPVVFDSLQKFNKSPSRSRPTPPSTTEPSPAHGDTRNSQECLRIARGRSPSPVQLIVETQGDKNPEVVSIRQDLSAPPGYTLAENTARILNKKLQEQSFRDERRLQAGGQSGHSRDSSRQADSERGQSGCMEDLPRSPVAPPLDSRFLRPARPANRRPPSRWASRSPSSSPKWSEASKRRFTFPPPGHWKTILEGEEPA</sequence>
<feature type="compositionally biased region" description="Basic and acidic residues" evidence="6">
    <location>
        <begin position="1216"/>
        <end position="1233"/>
    </location>
</feature>
<gene>
    <name evidence="9" type="ORF">FSCOSCO3_A026280</name>
</gene>
<feature type="compositionally biased region" description="Polar residues" evidence="6">
    <location>
        <begin position="1683"/>
        <end position="1725"/>
    </location>
</feature>
<feature type="compositionally biased region" description="Polar residues" evidence="6">
    <location>
        <begin position="1"/>
        <end position="12"/>
    </location>
</feature>
<feature type="region of interest" description="Disordered" evidence="6">
    <location>
        <begin position="743"/>
        <end position="774"/>
    </location>
</feature>
<feature type="region of interest" description="Disordered" evidence="6">
    <location>
        <begin position="1631"/>
        <end position="1657"/>
    </location>
</feature>
<feature type="compositionally biased region" description="Basic and acidic residues" evidence="6">
    <location>
        <begin position="1420"/>
        <end position="1430"/>
    </location>
</feature>
<dbReference type="InterPro" id="IPR049885">
    <property type="entry name" value="MTCL1-3"/>
</dbReference>
<feature type="region of interest" description="Disordered" evidence="6">
    <location>
        <begin position="1752"/>
        <end position="1779"/>
    </location>
</feature>
<organism evidence="9 10">
    <name type="scientific">Scomber scombrus</name>
    <name type="common">Atlantic mackerel</name>
    <name type="synonym">Scomber vernalis</name>
    <dbReference type="NCBI Taxonomy" id="13677"/>
    <lineage>
        <taxon>Eukaryota</taxon>
        <taxon>Metazoa</taxon>
        <taxon>Chordata</taxon>
        <taxon>Craniata</taxon>
        <taxon>Vertebrata</taxon>
        <taxon>Euteleostomi</taxon>
        <taxon>Actinopterygii</taxon>
        <taxon>Neopterygii</taxon>
        <taxon>Teleostei</taxon>
        <taxon>Neoteleostei</taxon>
        <taxon>Acanthomorphata</taxon>
        <taxon>Pelagiaria</taxon>
        <taxon>Scombriformes</taxon>
        <taxon>Scombridae</taxon>
        <taxon>Scomber</taxon>
    </lineage>
</organism>
<feature type="compositionally biased region" description="Low complexity" evidence="6">
    <location>
        <begin position="208"/>
        <end position="231"/>
    </location>
</feature>
<keyword evidence="10" id="KW-1185">Reference proteome</keyword>
<feature type="compositionally biased region" description="Basic and acidic residues" evidence="6">
    <location>
        <begin position="1835"/>
        <end position="1846"/>
    </location>
</feature>
<feature type="region of interest" description="Disordered" evidence="6">
    <location>
        <begin position="1366"/>
        <end position="1389"/>
    </location>
</feature>
<feature type="compositionally biased region" description="Basic and acidic residues" evidence="6">
    <location>
        <begin position="416"/>
        <end position="438"/>
    </location>
</feature>
<keyword evidence="4" id="KW-0472">Membrane</keyword>
<accession>A0AAV1P497</accession>
<dbReference type="Pfam" id="PF11365">
    <property type="entry name" value="SOGA"/>
    <property type="match status" value="2"/>
</dbReference>
<dbReference type="GO" id="GO:0016020">
    <property type="term" value="C:membrane"/>
    <property type="evidence" value="ECO:0007669"/>
    <property type="project" value="UniProtKB-SubCell"/>
</dbReference>
<feature type="coiled-coil region" evidence="5">
    <location>
        <begin position="574"/>
        <end position="608"/>
    </location>
</feature>
<comment type="subcellular location">
    <subcellularLocation>
        <location evidence="1">Membrane</location>
    </subcellularLocation>
</comment>
<feature type="region of interest" description="Disordered" evidence="6">
    <location>
        <begin position="1216"/>
        <end position="1277"/>
    </location>
</feature>
<feature type="coiled-coil region" evidence="5">
    <location>
        <begin position="513"/>
        <end position="547"/>
    </location>
</feature>
<feature type="region of interest" description="Disordered" evidence="6">
    <location>
        <begin position="1403"/>
        <end position="1435"/>
    </location>
</feature>
<feature type="compositionally biased region" description="Basic and acidic residues" evidence="6">
    <location>
        <begin position="765"/>
        <end position="774"/>
    </location>
</feature>
<feature type="region of interest" description="Disordered" evidence="6">
    <location>
        <begin position="611"/>
        <end position="646"/>
    </location>
</feature>